<dbReference type="InterPro" id="IPR000713">
    <property type="entry name" value="Mur_ligase_N"/>
</dbReference>
<comment type="catalytic activity">
    <reaction evidence="10">
        <text>D-alanyl-D-alanine + UDP-N-acetyl-alpha-D-muramoyl-L-alanyl-gamma-D-glutamyl-meso-2,6-diaminopimelate + ATP = UDP-N-acetyl-alpha-D-muramoyl-L-alanyl-gamma-D-glutamyl-meso-2,6-diaminopimeloyl-D-alanyl-D-alanine + ADP + phosphate + H(+)</text>
        <dbReference type="Rhea" id="RHEA:28374"/>
        <dbReference type="ChEBI" id="CHEBI:15378"/>
        <dbReference type="ChEBI" id="CHEBI:30616"/>
        <dbReference type="ChEBI" id="CHEBI:43474"/>
        <dbReference type="ChEBI" id="CHEBI:57822"/>
        <dbReference type="ChEBI" id="CHEBI:61386"/>
        <dbReference type="ChEBI" id="CHEBI:83905"/>
        <dbReference type="ChEBI" id="CHEBI:456216"/>
        <dbReference type="EC" id="6.3.2.10"/>
    </reaction>
</comment>
<dbReference type="SUPFAM" id="SSF53623">
    <property type="entry name" value="MurD-like peptide ligases, catalytic domain"/>
    <property type="match status" value="1"/>
</dbReference>
<organism evidence="14">
    <name type="scientific">Fervidobacterium nodosum</name>
    <dbReference type="NCBI Taxonomy" id="2424"/>
    <lineage>
        <taxon>Bacteria</taxon>
        <taxon>Thermotogati</taxon>
        <taxon>Thermotogota</taxon>
        <taxon>Thermotogae</taxon>
        <taxon>Thermotogales</taxon>
        <taxon>Fervidobacteriaceae</taxon>
        <taxon>Fervidobacterium</taxon>
    </lineage>
</organism>
<comment type="pathway">
    <text evidence="10">Cell wall biogenesis; peptidoglycan biosynthesis.</text>
</comment>
<keyword evidence="3 10" id="KW-0132">Cell division</keyword>
<evidence type="ECO:0000256" key="3">
    <source>
        <dbReference type="ARBA" id="ARBA00022618"/>
    </source>
</evidence>
<dbReference type="EC" id="6.3.2.10" evidence="10"/>
<dbReference type="Gene3D" id="3.40.1390.10">
    <property type="entry name" value="MurE/MurF, N-terminal domain"/>
    <property type="match status" value="1"/>
</dbReference>
<evidence type="ECO:0000256" key="6">
    <source>
        <dbReference type="ARBA" id="ARBA00022960"/>
    </source>
</evidence>
<evidence type="ECO:0000256" key="1">
    <source>
        <dbReference type="ARBA" id="ARBA00022490"/>
    </source>
</evidence>
<comment type="function">
    <text evidence="10">Involved in cell wall formation. Catalyzes the final step in the synthesis of UDP-N-acetylmuramoyl-pentapeptide, the precursor of murein.</text>
</comment>
<sequence>MAVKFTDLVNRRFVIDSREVKPGEVFVAIKGNRVDGHDFAKQAVEKGAFAVIVERDVGLDNQLIVPNTIEFLNELASKIVEKSSATIVGITGSNGKTTTKEIVASVLSSEVPTFKNEGNLNSEIGLPLSIINSYKGEPALVLEMAQRNVGDIEYLCKYFPPEVGVLLNVGSAHVGVAGSIGEIFRGKWQIVENSKRALVNYDDERMRCEKCKYFGTVGGDYVLKSKQYNGSSTLITIEFENEEYYYQLPGYWTKPMVFSVLVAFGVADMLDIFFNPTGLSNFKPLKGRFNVHNISNGFIIDDTYNASYESFKAGIDEILENFPSPRYAVVGAMKELGEYSKQYHTELSKLLEKIDGVIVYDKEEESVDINPSNVLFRSKIDTEVVEFIKGNILKENFAGTIYFKASRAVELDKIVGQILTY</sequence>
<feature type="domain" description="Mur ligase C-terminal" evidence="12">
    <location>
        <begin position="287"/>
        <end position="368"/>
    </location>
</feature>
<evidence type="ECO:0000259" key="13">
    <source>
        <dbReference type="Pfam" id="PF08245"/>
    </source>
</evidence>
<keyword evidence="1" id="KW-0963">Cytoplasm</keyword>
<dbReference type="NCBIfam" id="TIGR01143">
    <property type="entry name" value="murF"/>
    <property type="match status" value="1"/>
</dbReference>
<gene>
    <name evidence="14" type="primary">murF</name>
    <name evidence="14" type="ORF">ENM46_03775</name>
</gene>
<evidence type="ECO:0000256" key="2">
    <source>
        <dbReference type="ARBA" id="ARBA00022598"/>
    </source>
</evidence>
<dbReference type="InterPro" id="IPR005863">
    <property type="entry name" value="UDP-N-AcMur_synth"/>
</dbReference>
<keyword evidence="8 10" id="KW-0131">Cell cycle</keyword>
<dbReference type="GO" id="GO:0008360">
    <property type="term" value="P:regulation of cell shape"/>
    <property type="evidence" value="ECO:0007669"/>
    <property type="project" value="UniProtKB-KW"/>
</dbReference>
<dbReference type="SUPFAM" id="SSF63418">
    <property type="entry name" value="MurE/MurF N-terminal domain"/>
    <property type="match status" value="1"/>
</dbReference>
<dbReference type="GO" id="GO:0009252">
    <property type="term" value="P:peptidoglycan biosynthetic process"/>
    <property type="evidence" value="ECO:0007669"/>
    <property type="project" value="UniProtKB-UniPathway"/>
</dbReference>
<evidence type="ECO:0000256" key="9">
    <source>
        <dbReference type="ARBA" id="ARBA00023316"/>
    </source>
</evidence>
<comment type="caution">
    <text evidence="14">The sequence shown here is derived from an EMBL/GenBank/DDBJ whole genome shotgun (WGS) entry which is preliminary data.</text>
</comment>
<dbReference type="InterPro" id="IPR035911">
    <property type="entry name" value="MurE/MurF_N"/>
</dbReference>
<dbReference type="Gene3D" id="3.40.1190.10">
    <property type="entry name" value="Mur-like, catalytic domain"/>
    <property type="match status" value="1"/>
</dbReference>
<dbReference type="AlphaFoldDB" id="A0A7C5Y661"/>
<keyword evidence="6 10" id="KW-0133">Cell shape</keyword>
<evidence type="ECO:0000256" key="4">
    <source>
        <dbReference type="ARBA" id="ARBA00022741"/>
    </source>
</evidence>
<keyword evidence="4" id="KW-0547">Nucleotide-binding</keyword>
<keyword evidence="9 10" id="KW-0961">Cell wall biogenesis/degradation</keyword>
<feature type="domain" description="Mur ligase central" evidence="13">
    <location>
        <begin position="90"/>
        <end position="209"/>
    </location>
</feature>
<keyword evidence="2 14" id="KW-0436">Ligase</keyword>
<dbReference type="InterPro" id="IPR013221">
    <property type="entry name" value="Mur_ligase_cen"/>
</dbReference>
<evidence type="ECO:0000256" key="10">
    <source>
        <dbReference type="RuleBase" id="RU004136"/>
    </source>
</evidence>
<dbReference type="GO" id="GO:0005524">
    <property type="term" value="F:ATP binding"/>
    <property type="evidence" value="ECO:0007669"/>
    <property type="project" value="UniProtKB-KW"/>
</dbReference>
<dbReference type="Pfam" id="PF02875">
    <property type="entry name" value="Mur_ligase_C"/>
    <property type="match status" value="1"/>
</dbReference>
<dbReference type="InterPro" id="IPR036565">
    <property type="entry name" value="Mur-like_cat_sf"/>
</dbReference>
<dbReference type="Gene3D" id="3.90.190.20">
    <property type="entry name" value="Mur ligase, C-terminal domain"/>
    <property type="match status" value="1"/>
</dbReference>
<protein>
    <recommendedName>
        <fullName evidence="10">UDP-N-acetylmuramoyl-tripeptide--D-alanyl-D-alanine ligase</fullName>
        <ecNumber evidence="10">6.3.2.10</ecNumber>
    </recommendedName>
</protein>
<evidence type="ECO:0000256" key="8">
    <source>
        <dbReference type="ARBA" id="ARBA00023306"/>
    </source>
</evidence>
<keyword evidence="5" id="KW-0067">ATP-binding</keyword>
<evidence type="ECO:0000256" key="5">
    <source>
        <dbReference type="ARBA" id="ARBA00022840"/>
    </source>
</evidence>
<evidence type="ECO:0000313" key="14">
    <source>
        <dbReference type="EMBL" id="HHR34048.1"/>
    </source>
</evidence>
<accession>A0A7C5Y661</accession>
<dbReference type="GO" id="GO:0047480">
    <property type="term" value="F:UDP-N-acetylmuramoyl-tripeptide-D-alanyl-D-alanine ligase activity"/>
    <property type="evidence" value="ECO:0007669"/>
    <property type="project" value="UniProtKB-EC"/>
</dbReference>
<dbReference type="InterPro" id="IPR036615">
    <property type="entry name" value="Mur_ligase_C_dom_sf"/>
</dbReference>
<feature type="domain" description="Mur ligase N-terminal catalytic" evidence="11">
    <location>
        <begin position="15"/>
        <end position="67"/>
    </location>
</feature>
<dbReference type="GO" id="GO:0071555">
    <property type="term" value="P:cell wall organization"/>
    <property type="evidence" value="ECO:0007669"/>
    <property type="project" value="UniProtKB-KW"/>
</dbReference>
<dbReference type="InterPro" id="IPR004101">
    <property type="entry name" value="Mur_ligase_C"/>
</dbReference>
<dbReference type="Pfam" id="PF08245">
    <property type="entry name" value="Mur_ligase_M"/>
    <property type="match status" value="1"/>
</dbReference>
<dbReference type="SUPFAM" id="SSF53244">
    <property type="entry name" value="MurD-like peptide ligases, peptide-binding domain"/>
    <property type="match status" value="1"/>
</dbReference>
<dbReference type="GO" id="GO:0051301">
    <property type="term" value="P:cell division"/>
    <property type="evidence" value="ECO:0007669"/>
    <property type="project" value="UniProtKB-KW"/>
</dbReference>
<evidence type="ECO:0000256" key="7">
    <source>
        <dbReference type="ARBA" id="ARBA00022984"/>
    </source>
</evidence>
<dbReference type="PANTHER" id="PTHR43024">
    <property type="entry name" value="UDP-N-ACETYLMURAMOYL-TRIPEPTIDE--D-ALANYL-D-ALANINE LIGASE"/>
    <property type="match status" value="1"/>
</dbReference>
<dbReference type="EMBL" id="DRXW01000232">
    <property type="protein sequence ID" value="HHR34048.1"/>
    <property type="molecule type" value="Genomic_DNA"/>
</dbReference>
<dbReference type="Pfam" id="PF01225">
    <property type="entry name" value="Mur_ligase"/>
    <property type="match status" value="1"/>
</dbReference>
<dbReference type="InterPro" id="IPR051046">
    <property type="entry name" value="MurCDEF_CellWall_CoF430Synth"/>
</dbReference>
<reference evidence="14" key="1">
    <citation type="journal article" date="2020" name="mSystems">
        <title>Genome- and Community-Level Interaction Insights into Carbon Utilization and Element Cycling Functions of Hydrothermarchaeota in Hydrothermal Sediment.</title>
        <authorList>
            <person name="Zhou Z."/>
            <person name="Liu Y."/>
            <person name="Xu W."/>
            <person name="Pan J."/>
            <person name="Luo Z.H."/>
            <person name="Li M."/>
        </authorList>
    </citation>
    <scope>NUCLEOTIDE SEQUENCE [LARGE SCALE GENOMIC DNA]</scope>
    <source>
        <strain evidence="14">SpSt-1088</strain>
    </source>
</reference>
<keyword evidence="7 10" id="KW-0573">Peptidoglycan synthesis</keyword>
<name>A0A7C5Y661_9BACT</name>
<evidence type="ECO:0000259" key="11">
    <source>
        <dbReference type="Pfam" id="PF01225"/>
    </source>
</evidence>
<dbReference type="UniPathway" id="UPA00219"/>
<comment type="subcellular location">
    <subcellularLocation>
        <location evidence="10">Cytoplasm</location>
    </subcellularLocation>
</comment>
<dbReference type="PANTHER" id="PTHR43024:SF1">
    <property type="entry name" value="UDP-N-ACETYLMURAMOYL-TRIPEPTIDE--D-ALANYL-D-ALANINE LIGASE"/>
    <property type="match status" value="1"/>
</dbReference>
<evidence type="ECO:0000259" key="12">
    <source>
        <dbReference type="Pfam" id="PF02875"/>
    </source>
</evidence>
<proteinExistence type="predicted"/>
<dbReference type="GO" id="GO:0005737">
    <property type="term" value="C:cytoplasm"/>
    <property type="evidence" value="ECO:0007669"/>
    <property type="project" value="UniProtKB-SubCell"/>
</dbReference>